<feature type="region of interest" description="Disordered" evidence="1">
    <location>
        <begin position="96"/>
        <end position="132"/>
    </location>
</feature>
<dbReference type="HOGENOM" id="CLU_1300562_0_0_1"/>
<reference evidence="2 3" key="1">
    <citation type="journal article" date="2011" name="PLoS Genet.">
        <title>Finished genome of the fungal wheat pathogen Mycosphaerella graminicola reveals dispensome structure, chromosome plasticity, and stealth pathogenesis.</title>
        <authorList>
            <person name="Goodwin S.B."/>
            <person name="Ben M'barek S."/>
            <person name="Dhillon B."/>
            <person name="Wittenberg A.H.J."/>
            <person name="Crane C.F."/>
            <person name="Hane J.K."/>
            <person name="Foster A.J."/>
            <person name="Van der Lee T.A.J."/>
            <person name="Grimwood J."/>
            <person name="Aerts A."/>
            <person name="Antoniw J."/>
            <person name="Bailey A."/>
            <person name="Bluhm B."/>
            <person name="Bowler J."/>
            <person name="Bristow J."/>
            <person name="van der Burgt A."/>
            <person name="Canto-Canche B."/>
            <person name="Churchill A.C.L."/>
            <person name="Conde-Ferraez L."/>
            <person name="Cools H.J."/>
            <person name="Coutinho P.M."/>
            <person name="Csukai M."/>
            <person name="Dehal P."/>
            <person name="De Wit P."/>
            <person name="Donzelli B."/>
            <person name="van de Geest H.C."/>
            <person name="van Ham R.C.H.J."/>
            <person name="Hammond-Kosack K.E."/>
            <person name="Henrissat B."/>
            <person name="Kilian A."/>
            <person name="Kobayashi A.K."/>
            <person name="Koopmann E."/>
            <person name="Kourmpetis Y."/>
            <person name="Kuzniar A."/>
            <person name="Lindquist E."/>
            <person name="Lombard V."/>
            <person name="Maliepaard C."/>
            <person name="Martins N."/>
            <person name="Mehrabi R."/>
            <person name="Nap J.P.H."/>
            <person name="Ponomarenko A."/>
            <person name="Rudd J.J."/>
            <person name="Salamov A."/>
            <person name="Schmutz J."/>
            <person name="Schouten H.J."/>
            <person name="Shapiro H."/>
            <person name="Stergiopoulos I."/>
            <person name="Torriani S.F.F."/>
            <person name="Tu H."/>
            <person name="de Vries R.P."/>
            <person name="Waalwijk C."/>
            <person name="Ware S.B."/>
            <person name="Wiebenga A."/>
            <person name="Zwiers L.-H."/>
            <person name="Oliver R.P."/>
            <person name="Grigoriev I.V."/>
            <person name="Kema G.H.J."/>
        </authorList>
    </citation>
    <scope>NUCLEOTIDE SEQUENCE [LARGE SCALE GENOMIC DNA]</scope>
    <source>
        <strain evidence="3">CBS 115943 / IPO323</strain>
    </source>
</reference>
<dbReference type="RefSeq" id="XP_003846924.1">
    <property type="nucleotide sequence ID" value="XM_003846876.1"/>
</dbReference>
<evidence type="ECO:0000313" key="2">
    <source>
        <dbReference type="EMBL" id="EGP81900.1"/>
    </source>
</evidence>
<evidence type="ECO:0000313" key="3">
    <source>
        <dbReference type="Proteomes" id="UP000008062"/>
    </source>
</evidence>
<dbReference type="Proteomes" id="UP000008062">
    <property type="component" value="Chromosome 20"/>
</dbReference>
<name>F9XS39_ZYMTI</name>
<dbReference type="InParanoid" id="F9XS39"/>
<accession>F9XS39</accession>
<sequence length="212" mass="22926">MDVTWEHEFELCLRDSVLLLREGLQGSAEEVGVQAGERGEGFDLEVVYARKEAEVPPGLGSGKNGVDRGGVGVAGEVSDFVDEGEHLTVEIFGLGDEEASLDGNDGETSLDNTGDGENGGDGEDEENDRNLAVGLSPLRPHRDLFIDDVRMDELVDAQQDRLCRQLPAKRQVDKLEDEVDRFGDIRHALLTDAEGVAKGSNIVRREPGGLSI</sequence>
<protein>
    <submittedName>
        <fullName evidence="2">Uncharacterized protein</fullName>
    </submittedName>
</protein>
<gene>
    <name evidence="2" type="ORF">MYCGRDRAFT_98028</name>
</gene>
<proteinExistence type="predicted"/>
<dbReference type="AlphaFoldDB" id="F9XS39"/>
<dbReference type="KEGG" id="ztr:MYCGRDRAFT_98028"/>
<organism evidence="2 3">
    <name type="scientific">Zymoseptoria tritici (strain CBS 115943 / IPO323)</name>
    <name type="common">Speckled leaf blotch fungus</name>
    <name type="synonym">Septoria tritici</name>
    <dbReference type="NCBI Taxonomy" id="336722"/>
    <lineage>
        <taxon>Eukaryota</taxon>
        <taxon>Fungi</taxon>
        <taxon>Dikarya</taxon>
        <taxon>Ascomycota</taxon>
        <taxon>Pezizomycotina</taxon>
        <taxon>Dothideomycetes</taxon>
        <taxon>Dothideomycetidae</taxon>
        <taxon>Mycosphaerellales</taxon>
        <taxon>Mycosphaerellaceae</taxon>
        <taxon>Zymoseptoria</taxon>
    </lineage>
</organism>
<dbReference type="EMBL" id="CM001215">
    <property type="protein sequence ID" value="EGP81900.1"/>
    <property type="molecule type" value="Genomic_DNA"/>
</dbReference>
<keyword evidence="3" id="KW-1185">Reference proteome</keyword>
<evidence type="ECO:0000256" key="1">
    <source>
        <dbReference type="SAM" id="MobiDB-lite"/>
    </source>
</evidence>
<feature type="compositionally biased region" description="Acidic residues" evidence="1">
    <location>
        <begin position="118"/>
        <end position="127"/>
    </location>
</feature>
<dbReference type="GeneID" id="13396757"/>